<feature type="transmembrane region" description="Helical" evidence="8">
    <location>
        <begin position="163"/>
        <end position="181"/>
    </location>
</feature>
<gene>
    <name evidence="10" type="ORF">Q8791_10600</name>
</gene>
<proteinExistence type="predicted"/>
<feature type="transmembrane region" description="Helical" evidence="8">
    <location>
        <begin position="15"/>
        <end position="38"/>
    </location>
</feature>
<feature type="transmembrane region" description="Helical" evidence="8">
    <location>
        <begin position="47"/>
        <end position="67"/>
    </location>
</feature>
<dbReference type="InterPro" id="IPR020846">
    <property type="entry name" value="MFS_dom"/>
</dbReference>
<keyword evidence="3" id="KW-1003">Cell membrane</keyword>
<keyword evidence="5 8" id="KW-1133">Transmembrane helix</keyword>
<dbReference type="PANTHER" id="PTHR23517:SF2">
    <property type="entry name" value="MULTIDRUG RESISTANCE PROTEIN MDTH"/>
    <property type="match status" value="1"/>
</dbReference>
<dbReference type="RefSeq" id="WP_330091462.1">
    <property type="nucleotide sequence ID" value="NZ_JAUZMY010000008.1"/>
</dbReference>
<dbReference type="InterPro" id="IPR011701">
    <property type="entry name" value="MFS"/>
</dbReference>
<dbReference type="EMBL" id="JAUZMY010000008">
    <property type="protein sequence ID" value="MEE2037668.1"/>
    <property type="molecule type" value="Genomic_DNA"/>
</dbReference>
<comment type="subcellular location">
    <subcellularLocation>
        <location evidence="1">Cell membrane</location>
        <topology evidence="1">Multi-pass membrane protein</topology>
    </subcellularLocation>
</comment>
<keyword evidence="2" id="KW-0813">Transport</keyword>
<keyword evidence="4 8" id="KW-0812">Transmembrane</keyword>
<dbReference type="PROSITE" id="PS50850">
    <property type="entry name" value="MFS"/>
    <property type="match status" value="1"/>
</dbReference>
<organism evidence="10 11">
    <name type="scientific">Nocardiopsis codii</name>
    <dbReference type="NCBI Taxonomy" id="3065942"/>
    <lineage>
        <taxon>Bacteria</taxon>
        <taxon>Bacillati</taxon>
        <taxon>Actinomycetota</taxon>
        <taxon>Actinomycetes</taxon>
        <taxon>Streptosporangiales</taxon>
        <taxon>Nocardiopsidaceae</taxon>
        <taxon>Nocardiopsis</taxon>
    </lineage>
</organism>
<evidence type="ECO:0000256" key="4">
    <source>
        <dbReference type="ARBA" id="ARBA00022692"/>
    </source>
</evidence>
<feature type="transmembrane region" description="Helical" evidence="8">
    <location>
        <begin position="87"/>
        <end position="116"/>
    </location>
</feature>
<comment type="caution">
    <text evidence="10">The sequence shown here is derived from an EMBL/GenBank/DDBJ whole genome shotgun (WGS) entry which is preliminary data.</text>
</comment>
<keyword evidence="11" id="KW-1185">Reference proteome</keyword>
<feature type="transmembrane region" description="Helical" evidence="8">
    <location>
        <begin position="306"/>
        <end position="330"/>
    </location>
</feature>
<protein>
    <submittedName>
        <fullName evidence="10">MFS transporter</fullName>
    </submittedName>
</protein>
<dbReference type="Proteomes" id="UP001356095">
    <property type="component" value="Unassembled WGS sequence"/>
</dbReference>
<evidence type="ECO:0000256" key="8">
    <source>
        <dbReference type="SAM" id="Phobius"/>
    </source>
</evidence>
<sequence>MSRSAWSFTPDERSLIAGALLNSMAFFAVLPFASLYLADRTELSTPLIGAVVGGIALVAAVGGLFGGMLVDRSRAVRLMSLGLAANVVVYCMLALVQTPALVVALLLMLGAARTLVEPGMKKLLSLADTGDGRIFRVRYITLCLGAIIGPAVGAVLYNVSLTAFFLVPAALFVLYLVLVLARARSLNALEGDGTPTSRTAGSMADSMGTALRDRSLLLAVGAGAVIFLVFSQIESIIPLYMREQYAERTEYLFALLLVCNAVLALAMQPMIIWLSEKLPRRALITLGCASFALAFAFFWLSPLHLAMLYIGVVFWTLGEAVLLPLPDIAVHELAVDERKGTYFGLAELRHLGFFVGPVVGGWLLDVNVSSYFLFMGLFIFLCLPLLTRIRPVGAETGNNSFDTPTPAQTHTSGEAVSHE</sequence>
<dbReference type="Pfam" id="PF07690">
    <property type="entry name" value="MFS_1"/>
    <property type="match status" value="1"/>
</dbReference>
<dbReference type="SUPFAM" id="SSF103473">
    <property type="entry name" value="MFS general substrate transporter"/>
    <property type="match status" value="1"/>
</dbReference>
<feature type="transmembrane region" description="Helical" evidence="8">
    <location>
        <begin position="216"/>
        <end position="240"/>
    </location>
</feature>
<dbReference type="PANTHER" id="PTHR23517">
    <property type="entry name" value="RESISTANCE PROTEIN MDTM, PUTATIVE-RELATED-RELATED"/>
    <property type="match status" value="1"/>
</dbReference>
<evidence type="ECO:0000256" key="5">
    <source>
        <dbReference type="ARBA" id="ARBA00022989"/>
    </source>
</evidence>
<dbReference type="InterPro" id="IPR050171">
    <property type="entry name" value="MFS_Transporters"/>
</dbReference>
<evidence type="ECO:0000259" key="9">
    <source>
        <dbReference type="PROSITE" id="PS50850"/>
    </source>
</evidence>
<keyword evidence="6 8" id="KW-0472">Membrane</keyword>
<dbReference type="Gene3D" id="1.20.1250.20">
    <property type="entry name" value="MFS general substrate transporter like domains"/>
    <property type="match status" value="1"/>
</dbReference>
<feature type="transmembrane region" description="Helical" evidence="8">
    <location>
        <begin position="252"/>
        <end position="275"/>
    </location>
</feature>
<dbReference type="InterPro" id="IPR036259">
    <property type="entry name" value="MFS_trans_sf"/>
</dbReference>
<evidence type="ECO:0000313" key="10">
    <source>
        <dbReference type="EMBL" id="MEE2037668.1"/>
    </source>
</evidence>
<evidence type="ECO:0000256" key="1">
    <source>
        <dbReference type="ARBA" id="ARBA00004651"/>
    </source>
</evidence>
<feature type="transmembrane region" description="Helical" evidence="8">
    <location>
        <begin position="137"/>
        <end position="157"/>
    </location>
</feature>
<accession>A0ABU7K5Y6</accession>
<evidence type="ECO:0000256" key="3">
    <source>
        <dbReference type="ARBA" id="ARBA00022475"/>
    </source>
</evidence>
<feature type="domain" description="Major facilitator superfamily (MFS) profile" evidence="9">
    <location>
        <begin position="11"/>
        <end position="394"/>
    </location>
</feature>
<feature type="region of interest" description="Disordered" evidence="7">
    <location>
        <begin position="397"/>
        <end position="419"/>
    </location>
</feature>
<evidence type="ECO:0000256" key="2">
    <source>
        <dbReference type="ARBA" id="ARBA00022448"/>
    </source>
</evidence>
<evidence type="ECO:0000256" key="6">
    <source>
        <dbReference type="ARBA" id="ARBA00023136"/>
    </source>
</evidence>
<name>A0ABU7K5Y6_9ACTN</name>
<reference evidence="10 11" key="1">
    <citation type="submission" date="2023-08" db="EMBL/GenBank/DDBJ databases">
        <authorList>
            <person name="Girao M."/>
            <person name="Carvalho M.F."/>
        </authorList>
    </citation>
    <scope>NUCLEOTIDE SEQUENCE [LARGE SCALE GENOMIC DNA]</scope>
    <source>
        <strain evidence="10 11">CT-R113</strain>
    </source>
</reference>
<evidence type="ECO:0000313" key="11">
    <source>
        <dbReference type="Proteomes" id="UP001356095"/>
    </source>
</evidence>
<evidence type="ECO:0000256" key="7">
    <source>
        <dbReference type="SAM" id="MobiDB-lite"/>
    </source>
</evidence>